<dbReference type="RefSeq" id="WP_218920902.1">
    <property type="nucleotide sequence ID" value="NZ_CP022163.1"/>
</dbReference>
<dbReference type="InterPro" id="IPR008701">
    <property type="entry name" value="NPP1"/>
</dbReference>
<dbReference type="KEGG" id="mbd:MEBOL_002715"/>
<evidence type="ECO:0000313" key="3">
    <source>
        <dbReference type="Proteomes" id="UP000217289"/>
    </source>
</evidence>
<dbReference type="PANTHER" id="PTHR33657">
    <property type="entry name" value="DOMAIN PROTEIN, PUTATIVE (AFU_ORTHOLOGUE AFUA_5G00600)-RELATED"/>
    <property type="match status" value="1"/>
</dbReference>
<proteinExistence type="predicted"/>
<feature type="compositionally biased region" description="Low complexity" evidence="1">
    <location>
        <begin position="16"/>
        <end position="25"/>
    </location>
</feature>
<dbReference type="AlphaFoldDB" id="A0A250IE93"/>
<gene>
    <name evidence="2" type="ORF">MEBOL_002715</name>
</gene>
<keyword evidence="3" id="KW-1185">Reference proteome</keyword>
<dbReference type="Proteomes" id="UP000217289">
    <property type="component" value="Chromosome"/>
</dbReference>
<evidence type="ECO:0000313" key="2">
    <source>
        <dbReference type="EMBL" id="ATB29266.1"/>
    </source>
</evidence>
<reference evidence="2 3" key="1">
    <citation type="submission" date="2017-06" db="EMBL/GenBank/DDBJ databases">
        <authorList>
            <person name="Kim H.J."/>
            <person name="Triplett B.A."/>
        </authorList>
    </citation>
    <scope>NUCLEOTIDE SEQUENCE [LARGE SCALE GENOMIC DNA]</scope>
    <source>
        <strain evidence="2 3">DSM 14713</strain>
    </source>
</reference>
<protein>
    <recommendedName>
        <fullName evidence="4">Necrosis inducing protein (NPP1)</fullName>
    </recommendedName>
</protein>
<feature type="region of interest" description="Disordered" evidence="1">
    <location>
        <begin position="1"/>
        <end position="28"/>
    </location>
</feature>
<name>A0A250IE93_9BACT</name>
<organism evidence="2 3">
    <name type="scientific">Melittangium boletus DSM 14713</name>
    <dbReference type="NCBI Taxonomy" id="1294270"/>
    <lineage>
        <taxon>Bacteria</taxon>
        <taxon>Pseudomonadati</taxon>
        <taxon>Myxococcota</taxon>
        <taxon>Myxococcia</taxon>
        <taxon>Myxococcales</taxon>
        <taxon>Cystobacterineae</taxon>
        <taxon>Archangiaceae</taxon>
        <taxon>Melittangium</taxon>
    </lineage>
</organism>
<dbReference type="Pfam" id="PF05630">
    <property type="entry name" value="NPP1"/>
    <property type="match status" value="1"/>
</dbReference>
<evidence type="ECO:0008006" key="4">
    <source>
        <dbReference type="Google" id="ProtNLM"/>
    </source>
</evidence>
<dbReference type="PANTHER" id="PTHR33657:SF6">
    <property type="entry name" value="SECRETED PROTEIN"/>
    <property type="match status" value="1"/>
</dbReference>
<accession>A0A250IE93</accession>
<dbReference type="EMBL" id="CP022163">
    <property type="protein sequence ID" value="ATB29266.1"/>
    <property type="molecule type" value="Genomic_DNA"/>
</dbReference>
<sequence>MTDALLDSQTGTEAIPSAPVVPSRTRSPRSRRVLLTAMGGLVTTLCLVGAPRMARADVLKALPEKADDFEKKFAPAYDYDKDGCYATAAIGEDGKLNPGLDINGEPSEGCRDMPRLTNANTYARSKCNNGWCAAMYANYTEKDEGIGGHKHDWEHIVLWVQDDEVKHVSYSSHGKWKVANRKEVRFDGVHPKLVYHKEGGLTHLYRLANESDDQIENETGRWFYPAVVGWTGYPNDFRDRLLKHDFGTATIQIGDDKFNEALKAAMPSFLPFDPFAK</sequence>
<evidence type="ECO:0000256" key="1">
    <source>
        <dbReference type="SAM" id="MobiDB-lite"/>
    </source>
</evidence>
<dbReference type="PIRSF" id="PIRSF029958">
    <property type="entry name" value="Necrosis-inducing_protein"/>
    <property type="match status" value="1"/>
</dbReference>